<reference evidence="1 2" key="1">
    <citation type="submission" date="2015-07" db="EMBL/GenBank/DDBJ databases">
        <title>Genome analysis of myxobacterium Chondromyces crocatus Cm c5 reveals a high potential for natural compound synthesis and the genetic basis for the loss of fruiting body formation.</title>
        <authorList>
            <person name="Zaburannyi N."/>
            <person name="Bunk B."/>
            <person name="Maier J."/>
            <person name="Overmann J."/>
            <person name="Mueller R."/>
        </authorList>
    </citation>
    <scope>NUCLEOTIDE SEQUENCE [LARGE SCALE GENOMIC DNA]</scope>
    <source>
        <strain evidence="1 2">Cm c5</strain>
    </source>
</reference>
<dbReference type="Proteomes" id="UP000067626">
    <property type="component" value="Chromosome"/>
</dbReference>
<dbReference type="OrthoDB" id="5493765at2"/>
<evidence type="ECO:0000313" key="1">
    <source>
        <dbReference type="EMBL" id="AKT35934.1"/>
    </source>
</evidence>
<sequence>MLAPDVRLEGYTATDWLRVLSLFQPKHAVDETGSFKRLPGGVVAIHTAGRLRKLVHTQVGRLQIETAALSSQTASELEQAPGTSLVSAELLAEKHHARWALSLESGTLETIMEQFGSQVRRGDDLSTQTLLLAQLFHRQYQDNRIDLWPRLRGVPLPTAGMVRGTIDSVCPIGKTMLIGLFEKGELWTCIALRRGSRGFNLILGPDEVREDMGLLSGDWRRDYRHLGRAIEHRAGPLSFGCFAEASTFKSLEVDPSPGAWARAVAVREVILSPVTPALGIPLGIDAGRAALAALRNVVERVDPAGVVTSSWERSWVHQHAPQMSDTMRSVLEWTRREDLTAVLGFHPLELLRRLLSRER</sequence>
<dbReference type="RefSeq" id="WP_050428524.1">
    <property type="nucleotide sequence ID" value="NZ_CP012159.1"/>
</dbReference>
<proteinExistence type="predicted"/>
<evidence type="ECO:0000313" key="2">
    <source>
        <dbReference type="Proteomes" id="UP000067626"/>
    </source>
</evidence>
<dbReference type="STRING" id="52.CMC5_000460"/>
<gene>
    <name evidence="1" type="ORF">CMC5_000460</name>
</gene>
<dbReference type="EMBL" id="CP012159">
    <property type="protein sequence ID" value="AKT35934.1"/>
    <property type="molecule type" value="Genomic_DNA"/>
</dbReference>
<keyword evidence="2" id="KW-1185">Reference proteome</keyword>
<organism evidence="1 2">
    <name type="scientific">Chondromyces crocatus</name>
    <dbReference type="NCBI Taxonomy" id="52"/>
    <lineage>
        <taxon>Bacteria</taxon>
        <taxon>Pseudomonadati</taxon>
        <taxon>Myxococcota</taxon>
        <taxon>Polyangia</taxon>
        <taxon>Polyangiales</taxon>
        <taxon>Polyangiaceae</taxon>
        <taxon>Chondromyces</taxon>
    </lineage>
</organism>
<dbReference type="KEGG" id="ccro:CMC5_000460"/>
<name>A0A0K1E505_CHOCO</name>
<accession>A0A0K1E505</accession>
<protein>
    <submittedName>
        <fullName evidence="1">Uncharacterized protein</fullName>
    </submittedName>
</protein>
<dbReference type="AlphaFoldDB" id="A0A0K1E505"/>